<dbReference type="Proteomes" id="UP000441032">
    <property type="component" value="Unassembled WGS sequence"/>
</dbReference>
<dbReference type="EMBL" id="WJYN01000004">
    <property type="protein sequence ID" value="MRS99708.1"/>
    <property type="molecule type" value="Genomic_DNA"/>
</dbReference>
<accession>A0A7X2LA79</accession>
<protein>
    <submittedName>
        <fullName evidence="1">Uncharacterized protein</fullName>
    </submittedName>
</protein>
<dbReference type="RefSeq" id="WP_154207182.1">
    <property type="nucleotide sequence ID" value="NZ_WJYN01000004.1"/>
</dbReference>
<reference evidence="1 2" key="1">
    <citation type="submission" date="2019-11" db="EMBL/GenBank/DDBJ databases">
        <title>Phenotypic characterization of an OXA-22 and OXA-60 co-producing Ralstonia pickettii clinical strain.</title>
        <authorList>
            <person name="He F."/>
        </authorList>
    </citation>
    <scope>NUCLEOTIDE SEQUENCE [LARGE SCALE GENOMIC DNA]</scope>
    <source>
        <strain evidence="1 2">PSLESD1</strain>
    </source>
</reference>
<name>A0A7X2LA79_RALPI</name>
<sequence length="91" mass="9732">MISPSRQQHIGTHLAGTVVRVSLGLYDHLGLLGEGTIGADRSVLAFSAKARGFIEQPFREFAGGRPVTVDGYLGNLRPEVVCKRGVMAVLL</sequence>
<dbReference type="AlphaFoldDB" id="A0A7X2LA79"/>
<organism evidence="1 2">
    <name type="scientific">Ralstonia pickettii</name>
    <name type="common">Burkholderia pickettii</name>
    <dbReference type="NCBI Taxonomy" id="329"/>
    <lineage>
        <taxon>Bacteria</taxon>
        <taxon>Pseudomonadati</taxon>
        <taxon>Pseudomonadota</taxon>
        <taxon>Betaproteobacteria</taxon>
        <taxon>Burkholderiales</taxon>
        <taxon>Burkholderiaceae</taxon>
        <taxon>Ralstonia</taxon>
    </lineage>
</organism>
<evidence type="ECO:0000313" key="1">
    <source>
        <dbReference type="EMBL" id="MRS99708.1"/>
    </source>
</evidence>
<evidence type="ECO:0000313" key="2">
    <source>
        <dbReference type="Proteomes" id="UP000441032"/>
    </source>
</evidence>
<gene>
    <name evidence="1" type="ORF">GJQ57_13740</name>
</gene>
<proteinExistence type="predicted"/>
<comment type="caution">
    <text evidence="1">The sequence shown here is derived from an EMBL/GenBank/DDBJ whole genome shotgun (WGS) entry which is preliminary data.</text>
</comment>